<sequence length="41" mass="4706">MKIYFEIPVATRLEWSSFCETQWSKKAGTVGGNCRPKKLTN</sequence>
<protein>
    <submittedName>
        <fullName evidence="1">Uncharacterized protein</fullName>
    </submittedName>
</protein>
<dbReference type="EMBL" id="CP124855">
    <property type="protein sequence ID" value="WHF50341.1"/>
    <property type="molecule type" value="Genomic_DNA"/>
</dbReference>
<evidence type="ECO:0000313" key="2">
    <source>
        <dbReference type="Proteomes" id="UP001241656"/>
    </source>
</evidence>
<dbReference type="Proteomes" id="UP001241656">
    <property type="component" value="Chromosome"/>
</dbReference>
<reference evidence="1 2" key="1">
    <citation type="submission" date="2023-05" db="EMBL/GenBank/DDBJ databases">
        <title>Genomic insight into Chryseobacterium sp. wdc7 isolated forest soil (Gotjawal).</title>
        <authorList>
            <person name="Park S.-J."/>
        </authorList>
    </citation>
    <scope>NUCLEOTIDE SEQUENCE [LARGE SCALE GENOMIC DNA]</scope>
    <source>
        <strain evidence="2">wdc7</strain>
    </source>
</reference>
<accession>A0ABY8R921</accession>
<name>A0ABY8R921_9FLAO</name>
<keyword evidence="2" id="KW-1185">Reference proteome</keyword>
<gene>
    <name evidence="1" type="ORF">QGN23_07745</name>
</gene>
<proteinExistence type="predicted"/>
<organism evidence="1 2">
    <name type="scientific">Chryseobacterium gotjawalense</name>
    <dbReference type="NCBI Taxonomy" id="3042315"/>
    <lineage>
        <taxon>Bacteria</taxon>
        <taxon>Pseudomonadati</taxon>
        <taxon>Bacteroidota</taxon>
        <taxon>Flavobacteriia</taxon>
        <taxon>Flavobacteriales</taxon>
        <taxon>Weeksellaceae</taxon>
        <taxon>Chryseobacterium group</taxon>
        <taxon>Chryseobacterium</taxon>
    </lineage>
</organism>
<evidence type="ECO:0000313" key="1">
    <source>
        <dbReference type="EMBL" id="WHF50341.1"/>
    </source>
</evidence>
<dbReference type="RefSeq" id="WP_282903776.1">
    <property type="nucleotide sequence ID" value="NZ_CP124855.1"/>
</dbReference>